<dbReference type="RefSeq" id="WP_354458836.1">
    <property type="nucleotide sequence ID" value="NZ_JBEWSZ010000001.1"/>
</dbReference>
<dbReference type="Pfam" id="PF00498">
    <property type="entry name" value="FHA"/>
    <property type="match status" value="1"/>
</dbReference>
<proteinExistence type="predicted"/>
<name>A0ABV2DA37_9HYPH</name>
<gene>
    <name evidence="3" type="ORF">ABVQ20_07125</name>
</gene>
<organism evidence="3 4">
    <name type="scientific">Mesorhizobium shangrilense</name>
    <dbReference type="NCBI Taxonomy" id="460060"/>
    <lineage>
        <taxon>Bacteria</taxon>
        <taxon>Pseudomonadati</taxon>
        <taxon>Pseudomonadota</taxon>
        <taxon>Alphaproteobacteria</taxon>
        <taxon>Hyphomicrobiales</taxon>
        <taxon>Phyllobacteriaceae</taxon>
        <taxon>Mesorhizobium</taxon>
    </lineage>
</organism>
<dbReference type="InterPro" id="IPR008984">
    <property type="entry name" value="SMAD_FHA_dom_sf"/>
</dbReference>
<evidence type="ECO:0000313" key="4">
    <source>
        <dbReference type="Proteomes" id="UP001548832"/>
    </source>
</evidence>
<dbReference type="SMART" id="SM00240">
    <property type="entry name" value="FHA"/>
    <property type="match status" value="1"/>
</dbReference>
<dbReference type="EMBL" id="JBEWSZ010000001">
    <property type="protein sequence ID" value="MET2826744.1"/>
    <property type="molecule type" value="Genomic_DNA"/>
</dbReference>
<feature type="region of interest" description="Disordered" evidence="1">
    <location>
        <begin position="132"/>
        <end position="152"/>
    </location>
</feature>
<dbReference type="Gene3D" id="2.60.200.20">
    <property type="match status" value="1"/>
</dbReference>
<feature type="domain" description="FHA" evidence="2">
    <location>
        <begin position="27"/>
        <end position="77"/>
    </location>
</feature>
<dbReference type="CDD" id="cd00060">
    <property type="entry name" value="FHA"/>
    <property type="match status" value="1"/>
</dbReference>
<sequence>MKLTLVLKGPDRLMGAQIEKSMENGSLVIGRSPTADWTLPDPDRVISKAHCRIDKDSGGFVLTDTSTNGVEINNDAVGFGLPRLLANGDVLKLGDAVVIVRIENSTQAPPLASSTPRQLPAVDRTRIADGPFGLPDKAAAQRPDFSVPQDRDIAGRPVGQILDDWWAPTSPVSDPISVDISAKQAPDTIHNTITAQESLPSRSGSMTKLAASLTRLDLAALVQAVDTAAEVLPEGERSRFYERLRDLLDGNRSQGK</sequence>
<evidence type="ECO:0000313" key="3">
    <source>
        <dbReference type="EMBL" id="MET2826744.1"/>
    </source>
</evidence>
<keyword evidence="4" id="KW-1185">Reference proteome</keyword>
<reference evidence="3 4" key="1">
    <citation type="submission" date="2024-06" db="EMBL/GenBank/DDBJ databases">
        <authorList>
            <person name="Kim D.-U."/>
        </authorList>
    </citation>
    <scope>NUCLEOTIDE SEQUENCE [LARGE SCALE GENOMIC DNA]</scope>
    <source>
        <strain evidence="3 4">KACC15460</strain>
    </source>
</reference>
<dbReference type="SUPFAM" id="SSF49879">
    <property type="entry name" value="SMAD/FHA domain"/>
    <property type="match status" value="1"/>
</dbReference>
<evidence type="ECO:0000256" key="1">
    <source>
        <dbReference type="SAM" id="MobiDB-lite"/>
    </source>
</evidence>
<dbReference type="PROSITE" id="PS50006">
    <property type="entry name" value="FHA_DOMAIN"/>
    <property type="match status" value="1"/>
</dbReference>
<protein>
    <submittedName>
        <fullName evidence="3">FHA domain-containing protein</fullName>
    </submittedName>
</protein>
<dbReference type="InterPro" id="IPR000253">
    <property type="entry name" value="FHA_dom"/>
</dbReference>
<dbReference type="Proteomes" id="UP001548832">
    <property type="component" value="Unassembled WGS sequence"/>
</dbReference>
<accession>A0ABV2DA37</accession>
<evidence type="ECO:0000259" key="2">
    <source>
        <dbReference type="PROSITE" id="PS50006"/>
    </source>
</evidence>
<comment type="caution">
    <text evidence="3">The sequence shown here is derived from an EMBL/GenBank/DDBJ whole genome shotgun (WGS) entry which is preliminary data.</text>
</comment>